<dbReference type="SUPFAM" id="SSF57701">
    <property type="entry name" value="Zn2/Cys6 DNA-binding domain"/>
    <property type="match status" value="1"/>
</dbReference>
<reference evidence="8 9" key="1">
    <citation type="journal article" date="2023" name="IMA Fungus">
        <title>Comparative genomic study of the Penicillium genus elucidates a diverse pangenome and 15 lateral gene transfer events.</title>
        <authorList>
            <person name="Petersen C."/>
            <person name="Sorensen T."/>
            <person name="Nielsen M.R."/>
            <person name="Sondergaard T.E."/>
            <person name="Sorensen J.L."/>
            <person name="Fitzpatrick D.A."/>
            <person name="Frisvad J.C."/>
            <person name="Nielsen K.L."/>
        </authorList>
    </citation>
    <scope>NUCLEOTIDE SEQUENCE [LARGE SCALE GENOMIC DNA]</scope>
    <source>
        <strain evidence="8 9">IBT 29057</strain>
    </source>
</reference>
<dbReference type="Pfam" id="PF00172">
    <property type="entry name" value="Zn_clus"/>
    <property type="match status" value="1"/>
</dbReference>
<keyword evidence="9" id="KW-1185">Reference proteome</keyword>
<dbReference type="PANTHER" id="PTHR31001">
    <property type="entry name" value="UNCHARACTERIZED TRANSCRIPTIONAL REGULATORY PROTEIN"/>
    <property type="match status" value="1"/>
</dbReference>
<evidence type="ECO:0000256" key="1">
    <source>
        <dbReference type="ARBA" id="ARBA00004123"/>
    </source>
</evidence>
<dbReference type="AlphaFoldDB" id="A0AAD6DA80"/>
<evidence type="ECO:0000313" key="8">
    <source>
        <dbReference type="EMBL" id="KAJ5568928.1"/>
    </source>
</evidence>
<keyword evidence="3" id="KW-0238">DNA-binding</keyword>
<dbReference type="CDD" id="cd12148">
    <property type="entry name" value="fungal_TF_MHR"/>
    <property type="match status" value="1"/>
</dbReference>
<dbReference type="GO" id="GO:0005634">
    <property type="term" value="C:nucleus"/>
    <property type="evidence" value="ECO:0007669"/>
    <property type="project" value="UniProtKB-SubCell"/>
</dbReference>
<dbReference type="PROSITE" id="PS50048">
    <property type="entry name" value="ZN2_CY6_FUNGAL_2"/>
    <property type="match status" value="1"/>
</dbReference>
<dbReference type="InterPro" id="IPR050613">
    <property type="entry name" value="Sec_Metabolite_Reg"/>
</dbReference>
<dbReference type="GO" id="GO:0008270">
    <property type="term" value="F:zinc ion binding"/>
    <property type="evidence" value="ECO:0007669"/>
    <property type="project" value="InterPro"/>
</dbReference>
<organism evidence="8 9">
    <name type="scientific">Penicillium hetheringtonii</name>
    <dbReference type="NCBI Taxonomy" id="911720"/>
    <lineage>
        <taxon>Eukaryota</taxon>
        <taxon>Fungi</taxon>
        <taxon>Dikarya</taxon>
        <taxon>Ascomycota</taxon>
        <taxon>Pezizomycotina</taxon>
        <taxon>Eurotiomycetes</taxon>
        <taxon>Eurotiomycetidae</taxon>
        <taxon>Eurotiales</taxon>
        <taxon>Aspergillaceae</taxon>
        <taxon>Penicillium</taxon>
    </lineage>
</organism>
<dbReference type="EMBL" id="JAQJAC010000010">
    <property type="protein sequence ID" value="KAJ5568928.1"/>
    <property type="molecule type" value="Genomic_DNA"/>
</dbReference>
<keyword evidence="2" id="KW-0805">Transcription regulation</keyword>
<sequence>MYNAQPHPRCKNTSARRPAAMKAACLPCRRRKIRCQGQVSPCGTCVSRKIEGKCAFSAQETVSVPEQASQVIRNDFDGKMPEEDQTWDTTDNTSTLSDLSSTPSLSVGATDDESDTRTARAGTIFEPSLQALPSWQMMEDLKRRYFTYVSPTEFEEEFLIFHQHPAVTPLAWRSLLFVVLALACLTEERPESIRSYRLLSMRYDRIACNSLSIDNPPFQPSVTAWKAMVLLIYGRLHRGENVSEDLRSAYNMANTIGCDSCCRQSLECETHGILWIGLEMLCSMNRQAFGNTCEHESPPKERVFG</sequence>
<evidence type="ECO:0000256" key="2">
    <source>
        <dbReference type="ARBA" id="ARBA00023015"/>
    </source>
</evidence>
<comment type="caution">
    <text evidence="8">The sequence shown here is derived from an EMBL/GenBank/DDBJ whole genome shotgun (WGS) entry which is preliminary data.</text>
</comment>
<keyword evidence="5" id="KW-0539">Nucleus</keyword>
<dbReference type="GO" id="GO:0003677">
    <property type="term" value="F:DNA binding"/>
    <property type="evidence" value="ECO:0007669"/>
    <property type="project" value="UniProtKB-KW"/>
</dbReference>
<evidence type="ECO:0000259" key="7">
    <source>
        <dbReference type="PROSITE" id="PS50048"/>
    </source>
</evidence>
<feature type="compositionally biased region" description="Low complexity" evidence="6">
    <location>
        <begin position="87"/>
        <end position="106"/>
    </location>
</feature>
<feature type="domain" description="Zn(2)-C6 fungal-type" evidence="7">
    <location>
        <begin position="24"/>
        <end position="56"/>
    </location>
</feature>
<dbReference type="Proteomes" id="UP001216150">
    <property type="component" value="Unassembled WGS sequence"/>
</dbReference>
<evidence type="ECO:0000313" key="9">
    <source>
        <dbReference type="Proteomes" id="UP001216150"/>
    </source>
</evidence>
<gene>
    <name evidence="8" type="ORF">N7450_011414</name>
</gene>
<evidence type="ECO:0000256" key="5">
    <source>
        <dbReference type="ARBA" id="ARBA00023242"/>
    </source>
</evidence>
<evidence type="ECO:0000256" key="3">
    <source>
        <dbReference type="ARBA" id="ARBA00023125"/>
    </source>
</evidence>
<dbReference type="SMART" id="SM00066">
    <property type="entry name" value="GAL4"/>
    <property type="match status" value="1"/>
</dbReference>
<feature type="region of interest" description="Disordered" evidence="6">
    <location>
        <begin position="77"/>
        <end position="118"/>
    </location>
</feature>
<evidence type="ECO:0000256" key="4">
    <source>
        <dbReference type="ARBA" id="ARBA00023163"/>
    </source>
</evidence>
<dbReference type="InterPro" id="IPR001138">
    <property type="entry name" value="Zn2Cys6_DnaBD"/>
</dbReference>
<dbReference type="PROSITE" id="PS00463">
    <property type="entry name" value="ZN2_CY6_FUNGAL_1"/>
    <property type="match status" value="1"/>
</dbReference>
<name>A0AAD6DA80_9EURO</name>
<accession>A0AAD6DA80</accession>
<comment type="subcellular location">
    <subcellularLocation>
        <location evidence="1">Nucleus</location>
    </subcellularLocation>
</comment>
<dbReference type="InterPro" id="IPR036864">
    <property type="entry name" value="Zn2-C6_fun-type_DNA-bd_sf"/>
</dbReference>
<protein>
    <recommendedName>
        <fullName evidence="7">Zn(2)-C6 fungal-type domain-containing protein</fullName>
    </recommendedName>
</protein>
<dbReference type="Gene3D" id="4.10.240.10">
    <property type="entry name" value="Zn(2)-C6 fungal-type DNA-binding domain"/>
    <property type="match status" value="1"/>
</dbReference>
<keyword evidence="4" id="KW-0804">Transcription</keyword>
<dbReference type="PANTHER" id="PTHR31001:SF40">
    <property type="entry name" value="ZN(II)2CYS6 TRANSCRIPTION FACTOR (EUROFUNG)"/>
    <property type="match status" value="1"/>
</dbReference>
<dbReference type="GO" id="GO:0000981">
    <property type="term" value="F:DNA-binding transcription factor activity, RNA polymerase II-specific"/>
    <property type="evidence" value="ECO:0007669"/>
    <property type="project" value="InterPro"/>
</dbReference>
<dbReference type="CDD" id="cd00067">
    <property type="entry name" value="GAL4"/>
    <property type="match status" value="1"/>
</dbReference>
<evidence type="ECO:0000256" key="6">
    <source>
        <dbReference type="SAM" id="MobiDB-lite"/>
    </source>
</evidence>
<proteinExistence type="predicted"/>